<evidence type="ECO:0000256" key="5">
    <source>
        <dbReference type="SAM" id="SignalP"/>
    </source>
</evidence>
<dbReference type="GO" id="GO:0042597">
    <property type="term" value="C:periplasmic space"/>
    <property type="evidence" value="ECO:0007669"/>
    <property type="project" value="UniProtKB-SubCell"/>
</dbReference>
<dbReference type="AlphaFoldDB" id="Q5FRQ1"/>
<dbReference type="eggNOG" id="COG1653">
    <property type="taxonomic scope" value="Bacteria"/>
</dbReference>
<feature type="signal peptide" evidence="5">
    <location>
        <begin position="1"/>
        <end position="37"/>
    </location>
</feature>
<evidence type="ECO:0000256" key="1">
    <source>
        <dbReference type="ARBA" id="ARBA00004418"/>
    </source>
</evidence>
<dbReference type="Proteomes" id="UP000006375">
    <property type="component" value="Chromosome"/>
</dbReference>
<keyword evidence="4 5" id="KW-0732">Signal</keyword>
<dbReference type="HOGENOM" id="CLU_031285_9_1_5"/>
<evidence type="ECO:0000256" key="2">
    <source>
        <dbReference type="ARBA" id="ARBA00008520"/>
    </source>
</evidence>
<name>Q5FRQ1_GLUOX</name>
<evidence type="ECO:0000313" key="7">
    <source>
        <dbReference type="Proteomes" id="UP000006375"/>
    </source>
</evidence>
<accession>Q5FRQ1</accession>
<dbReference type="SUPFAM" id="SSF53850">
    <property type="entry name" value="Periplasmic binding protein-like II"/>
    <property type="match status" value="1"/>
</dbReference>
<dbReference type="KEGG" id="gox:GOX1184"/>
<dbReference type="STRING" id="290633.GOX1184"/>
<keyword evidence="7" id="KW-1185">Reference proteome</keyword>
<feature type="chain" id="PRO_5004256535" evidence="5">
    <location>
        <begin position="38"/>
        <end position="438"/>
    </location>
</feature>
<dbReference type="PANTHER" id="PTHR43649:SF34">
    <property type="entry name" value="ABC TRANSPORTER PERIPLASMIC-BINDING PROTEIN YCJN-RELATED"/>
    <property type="match status" value="1"/>
</dbReference>
<dbReference type="EMBL" id="CP000009">
    <property type="protein sequence ID" value="AAW60945.1"/>
    <property type="molecule type" value="Genomic_DNA"/>
</dbReference>
<sequence length="438" mass="48327">MKKRGQVGHPVRRKNIWSWTLCGLLLAGTAATCPAKAATLTVFCSSSGTELSLCHQAVQSWMEKTGHEVRVIALPSDWGTVLPLYRQLLSAHHPVADVLILDSTWIGALAPLLLDIPPTDDDAATRPPPFQIEGRQVALPWYRDIGLLFYRRDLLERYHLPVPTRWSDLERTATLIQNAEYQRGHPIWGYVWQGRTSESLVCNALEWDGAENPVATDGTVRTSLPGLQRALERATRWVGTVSPPGVLNYDEENARGIFQSGHAVFMRNWVYAWALANSPDSPVSGKIGVAPLPRDTQDAPSGIDGTVYLGIPRNTAHPAEALSLLHYLTSEAVERHQALAGGYIPARTSLLDDPEIRSAIPILDTIRPALASLGLRPVAQTGIDYPRVSWIMANHFKDALRSTHPSPQTLTSLVSSLEQLAMLGQWTLSNSMIERHRP</sequence>
<keyword evidence="3" id="KW-0813">Transport</keyword>
<dbReference type="Gene3D" id="3.40.190.10">
    <property type="entry name" value="Periplasmic binding protein-like II"/>
    <property type="match status" value="2"/>
</dbReference>
<dbReference type="InterPro" id="IPR006059">
    <property type="entry name" value="SBP"/>
</dbReference>
<comment type="subcellular location">
    <subcellularLocation>
        <location evidence="1">Periplasm</location>
    </subcellularLocation>
</comment>
<reference evidence="6 7" key="1">
    <citation type="journal article" date="2005" name="Nat. Biotechnol.">
        <title>Complete genome sequence of the acetic acid bacterium Gluconobacter oxydans.</title>
        <authorList>
            <person name="Prust C."/>
            <person name="Hoffmeister M."/>
            <person name="Liesegang H."/>
            <person name="Wiezer A."/>
            <person name="Fricke W.F."/>
            <person name="Ehrenreich A."/>
            <person name="Gottschalk G."/>
            <person name="Deppenmeier U."/>
        </authorList>
    </citation>
    <scope>NUCLEOTIDE SEQUENCE [LARGE SCALE GENOMIC DNA]</scope>
    <source>
        <strain evidence="6 7">621H</strain>
    </source>
</reference>
<gene>
    <name evidence="6" type="ordered locus">GOX1184</name>
</gene>
<comment type="similarity">
    <text evidence="2">Belongs to the bacterial solute-binding protein 1 family.</text>
</comment>
<dbReference type="InterPro" id="IPR050490">
    <property type="entry name" value="Bact_solute-bd_prot1"/>
</dbReference>
<evidence type="ECO:0000313" key="6">
    <source>
        <dbReference type="EMBL" id="AAW60945.1"/>
    </source>
</evidence>
<evidence type="ECO:0000256" key="3">
    <source>
        <dbReference type="ARBA" id="ARBA00022448"/>
    </source>
</evidence>
<dbReference type="RefSeq" id="WP_011252737.1">
    <property type="nucleotide sequence ID" value="NC_006677.1"/>
</dbReference>
<dbReference type="PANTHER" id="PTHR43649">
    <property type="entry name" value="ARABINOSE-BINDING PROTEIN-RELATED"/>
    <property type="match status" value="1"/>
</dbReference>
<proteinExistence type="inferred from homology"/>
<protein>
    <submittedName>
        <fullName evidence="6">ABC transporter sugar-binding protein</fullName>
    </submittedName>
</protein>
<dbReference type="Pfam" id="PF01547">
    <property type="entry name" value="SBP_bac_1"/>
    <property type="match status" value="1"/>
</dbReference>
<evidence type="ECO:0000256" key="4">
    <source>
        <dbReference type="ARBA" id="ARBA00022729"/>
    </source>
</evidence>
<organism evidence="6 7">
    <name type="scientific">Gluconobacter oxydans (strain 621H)</name>
    <name type="common">Gluconobacter suboxydans</name>
    <dbReference type="NCBI Taxonomy" id="290633"/>
    <lineage>
        <taxon>Bacteria</taxon>
        <taxon>Pseudomonadati</taxon>
        <taxon>Pseudomonadota</taxon>
        <taxon>Alphaproteobacteria</taxon>
        <taxon>Acetobacterales</taxon>
        <taxon>Acetobacteraceae</taxon>
        <taxon>Gluconobacter</taxon>
    </lineage>
</organism>